<proteinExistence type="predicted"/>
<evidence type="ECO:0000313" key="1">
    <source>
        <dbReference type="EMBL" id="GAF70198.1"/>
    </source>
</evidence>
<protein>
    <submittedName>
        <fullName evidence="1">Uncharacterized protein</fullName>
    </submittedName>
</protein>
<gene>
    <name evidence="1" type="ORF">S01H1_10246</name>
</gene>
<sequence length="289" mass="34013">AKRKPNDFWKDKKIVFHMADRNRQDWLPYYTRVINSAKIAWIKFAAKTFMTNPIELDRRRYKPPMSFYRVIGDVCSNVLWELPPNYGGFWYNKNKVPLTLYDKSYEVPLRKKTIDFLAVIDKYFGSNCIKTLELMRKLTQAGYKVKCILIRDKSNTFKKYTKKTIGIETVPNNKSPEGQKIFHDLCQESKIMVDLTFRWTYGRVIYEALLNGALSICTNTYGASHHLFPDLMVDASNFNMQDTYKKCVELIGVWSREKVKQYRQQAHERASPQVFANNLNRETNRILGL</sequence>
<feature type="non-terminal residue" evidence="1">
    <location>
        <position position="1"/>
    </location>
</feature>
<dbReference type="EMBL" id="BARS01005234">
    <property type="protein sequence ID" value="GAF70198.1"/>
    <property type="molecule type" value="Genomic_DNA"/>
</dbReference>
<name>X0RN21_9ZZZZ</name>
<accession>X0RN21</accession>
<organism evidence="1">
    <name type="scientific">marine sediment metagenome</name>
    <dbReference type="NCBI Taxonomy" id="412755"/>
    <lineage>
        <taxon>unclassified sequences</taxon>
        <taxon>metagenomes</taxon>
        <taxon>ecological metagenomes</taxon>
    </lineage>
</organism>
<comment type="caution">
    <text evidence="1">The sequence shown here is derived from an EMBL/GenBank/DDBJ whole genome shotgun (WGS) entry which is preliminary data.</text>
</comment>
<reference evidence="1" key="1">
    <citation type="journal article" date="2014" name="Front. Microbiol.">
        <title>High frequency of phylogenetically diverse reductive dehalogenase-homologous genes in deep subseafloor sedimentary metagenomes.</title>
        <authorList>
            <person name="Kawai M."/>
            <person name="Futagami T."/>
            <person name="Toyoda A."/>
            <person name="Takaki Y."/>
            <person name="Nishi S."/>
            <person name="Hori S."/>
            <person name="Arai W."/>
            <person name="Tsubouchi T."/>
            <person name="Morono Y."/>
            <person name="Uchiyama I."/>
            <person name="Ito T."/>
            <person name="Fujiyama A."/>
            <person name="Inagaki F."/>
            <person name="Takami H."/>
        </authorList>
    </citation>
    <scope>NUCLEOTIDE SEQUENCE</scope>
    <source>
        <strain evidence="1">Expedition CK06-06</strain>
    </source>
</reference>
<dbReference type="AlphaFoldDB" id="X0RN21"/>